<evidence type="ECO:0000313" key="2">
    <source>
        <dbReference type="Proteomes" id="UP000198727"/>
    </source>
</evidence>
<proteinExistence type="predicted"/>
<keyword evidence="2" id="KW-1185">Reference proteome</keyword>
<organism evidence="1 2">
    <name type="scientific">Amycolatopsis arida</name>
    <dbReference type="NCBI Taxonomy" id="587909"/>
    <lineage>
        <taxon>Bacteria</taxon>
        <taxon>Bacillati</taxon>
        <taxon>Actinomycetota</taxon>
        <taxon>Actinomycetes</taxon>
        <taxon>Pseudonocardiales</taxon>
        <taxon>Pseudonocardiaceae</taxon>
        <taxon>Amycolatopsis</taxon>
    </lineage>
</organism>
<accession>A0A1I5Q8S8</accession>
<sequence length="66" mass="7722">MVAERLRRNERSGRLVPDEPPDVVFEVRIAEGAEAERLRVEQARVLWEVMEWVAQRRSMHGQDHAA</sequence>
<dbReference type="Proteomes" id="UP000198727">
    <property type="component" value="Unassembled WGS sequence"/>
</dbReference>
<name>A0A1I5Q8S8_9PSEU</name>
<protein>
    <submittedName>
        <fullName evidence="1">Uncharacterized protein</fullName>
    </submittedName>
</protein>
<dbReference type="EMBL" id="FOWW01000002">
    <property type="protein sequence ID" value="SFP42460.1"/>
    <property type="molecule type" value="Genomic_DNA"/>
</dbReference>
<evidence type="ECO:0000313" key="1">
    <source>
        <dbReference type="EMBL" id="SFP42460.1"/>
    </source>
</evidence>
<reference evidence="2" key="1">
    <citation type="submission" date="2016-10" db="EMBL/GenBank/DDBJ databases">
        <authorList>
            <person name="Varghese N."/>
            <person name="Submissions S."/>
        </authorList>
    </citation>
    <scope>NUCLEOTIDE SEQUENCE [LARGE SCALE GENOMIC DNA]</scope>
    <source>
        <strain evidence="2">CGMCC 4.5579</strain>
    </source>
</reference>
<dbReference type="AlphaFoldDB" id="A0A1I5Q8S8"/>
<gene>
    <name evidence="1" type="ORF">SAMN05421810_102544</name>
</gene>